<feature type="region of interest" description="Disordered" evidence="1">
    <location>
        <begin position="235"/>
        <end position="256"/>
    </location>
</feature>
<feature type="region of interest" description="Disordered" evidence="1">
    <location>
        <begin position="110"/>
        <end position="169"/>
    </location>
</feature>
<evidence type="ECO:0000313" key="3">
    <source>
        <dbReference type="Proteomes" id="UP000572680"/>
    </source>
</evidence>
<evidence type="ECO:0000256" key="1">
    <source>
        <dbReference type="SAM" id="MobiDB-lite"/>
    </source>
</evidence>
<organism evidence="2 3">
    <name type="scientific">Actinomadura namibiensis</name>
    <dbReference type="NCBI Taxonomy" id="182080"/>
    <lineage>
        <taxon>Bacteria</taxon>
        <taxon>Bacillati</taxon>
        <taxon>Actinomycetota</taxon>
        <taxon>Actinomycetes</taxon>
        <taxon>Streptosporangiales</taxon>
        <taxon>Thermomonosporaceae</taxon>
        <taxon>Actinomadura</taxon>
    </lineage>
</organism>
<feature type="compositionally biased region" description="Low complexity" evidence="1">
    <location>
        <begin position="52"/>
        <end position="65"/>
    </location>
</feature>
<feature type="compositionally biased region" description="Pro residues" evidence="1">
    <location>
        <begin position="1"/>
        <end position="14"/>
    </location>
</feature>
<dbReference type="AlphaFoldDB" id="A0A7W3LXF6"/>
<protein>
    <submittedName>
        <fullName evidence="2">Uncharacterized protein</fullName>
    </submittedName>
</protein>
<sequence length="269" mass="27769">MVQELPPCPGPPACAPARPTAVHHGSTPTATITAATGEDMRISPIGQPKPPATTIAPAASARPRTNATWKPVPANEPDAPPGRTRIPIPQATPACTVRKPPRRTEAIDARTVDTPPSGGPTPARRATVPRAVQKPPHHSKTINVSAEGAPPGGTRAPVPRATGTRAVRKPPRRAEMINAYVVDVPLGGTWSPAERAAVVGARVVRTPTGRVRMPAGRPVRRSGRLGVAVGRERGRVRWGGGVGPPGPPGPAMVVGAGGGTRVVLRRSHV</sequence>
<proteinExistence type="predicted"/>
<gene>
    <name evidence="2" type="ORF">HNR61_007684</name>
</gene>
<name>A0A7W3LXF6_ACTNM</name>
<accession>A0A7W3LXF6</accession>
<keyword evidence="3" id="KW-1185">Reference proteome</keyword>
<dbReference type="Proteomes" id="UP000572680">
    <property type="component" value="Unassembled WGS sequence"/>
</dbReference>
<feature type="region of interest" description="Disordered" evidence="1">
    <location>
        <begin position="1"/>
        <end position="96"/>
    </location>
</feature>
<evidence type="ECO:0000313" key="2">
    <source>
        <dbReference type="EMBL" id="MBA8956002.1"/>
    </source>
</evidence>
<reference evidence="2 3" key="1">
    <citation type="submission" date="2020-08" db="EMBL/GenBank/DDBJ databases">
        <title>Genomic Encyclopedia of Type Strains, Phase IV (KMG-IV): sequencing the most valuable type-strain genomes for metagenomic binning, comparative biology and taxonomic classification.</title>
        <authorList>
            <person name="Goeker M."/>
        </authorList>
    </citation>
    <scope>NUCLEOTIDE SEQUENCE [LARGE SCALE GENOMIC DNA]</scope>
    <source>
        <strain evidence="2 3">DSM 44197</strain>
    </source>
</reference>
<dbReference type="EMBL" id="JACJIA010000014">
    <property type="protein sequence ID" value="MBA8956002.1"/>
    <property type="molecule type" value="Genomic_DNA"/>
</dbReference>
<comment type="caution">
    <text evidence="2">The sequence shown here is derived from an EMBL/GenBank/DDBJ whole genome shotgun (WGS) entry which is preliminary data.</text>
</comment>